<comment type="caution">
    <text evidence="1">The sequence shown here is derived from an EMBL/GenBank/DDBJ whole genome shotgun (WGS) entry which is preliminary data.</text>
</comment>
<dbReference type="EMBL" id="JAAZSQ010000002">
    <property type="protein sequence ID" value="NKX53678.1"/>
    <property type="molecule type" value="Genomic_DNA"/>
</dbReference>
<dbReference type="AlphaFoldDB" id="A0A7X6K5N7"/>
<proteinExistence type="predicted"/>
<protein>
    <submittedName>
        <fullName evidence="1">Uncharacterized protein</fullName>
    </submittedName>
</protein>
<keyword evidence="2" id="KW-1185">Reference proteome</keyword>
<evidence type="ECO:0000313" key="2">
    <source>
        <dbReference type="Proteomes" id="UP000544090"/>
    </source>
</evidence>
<evidence type="ECO:0000313" key="1">
    <source>
        <dbReference type="EMBL" id="NKX53678.1"/>
    </source>
</evidence>
<dbReference type="Proteomes" id="UP000544090">
    <property type="component" value="Unassembled WGS sequence"/>
</dbReference>
<accession>A0A7X6K5N7</accession>
<sequence>MWVIDISKKKHRVVDDRWVKTNKYNDFKFTDHGLKCGRTYIAASYKGRWLGLQQQGPL</sequence>
<organism evidence="1 2">
    <name type="scientific">Arthrobacter mobilis</name>
    <dbReference type="NCBI Taxonomy" id="2724944"/>
    <lineage>
        <taxon>Bacteria</taxon>
        <taxon>Bacillati</taxon>
        <taxon>Actinomycetota</taxon>
        <taxon>Actinomycetes</taxon>
        <taxon>Micrococcales</taxon>
        <taxon>Micrococcaceae</taxon>
        <taxon>Arthrobacter</taxon>
    </lineage>
</organism>
<reference evidence="1 2" key="1">
    <citation type="submission" date="2020-04" db="EMBL/GenBank/DDBJ databases">
        <title>Arthrobacter sp. nov.</title>
        <authorList>
            <person name="Liu S."/>
        </authorList>
    </citation>
    <scope>NUCLEOTIDE SEQUENCE [LARGE SCALE GENOMIC DNA]</scope>
    <source>
        <strain evidence="1 2">E918</strain>
    </source>
</reference>
<name>A0A7X6K5N7_9MICC</name>
<gene>
    <name evidence="1" type="ORF">HGG74_03795</name>
</gene>
<dbReference type="RefSeq" id="WP_168485004.1">
    <property type="nucleotide sequence ID" value="NZ_JAAZSQ010000002.1"/>
</dbReference>